<keyword evidence="5" id="KW-0862">Zinc</keyword>
<evidence type="ECO:0000256" key="5">
    <source>
        <dbReference type="ARBA" id="ARBA00022906"/>
    </source>
</evidence>
<protein>
    <recommendedName>
        <fullName evidence="2">High-affinity zinc uptake system protein ZnuA</fullName>
    </recommendedName>
</protein>
<dbReference type="EMBL" id="QFQJ01000034">
    <property type="protein sequence ID" value="PZQ90926.1"/>
    <property type="molecule type" value="Genomic_DNA"/>
</dbReference>
<dbReference type="EMBL" id="JAOCLH010000025">
    <property type="protein sequence ID" value="MDH2173217.1"/>
    <property type="molecule type" value="Genomic_DNA"/>
</dbReference>
<keyword evidence="3" id="KW-0813">Transport</keyword>
<dbReference type="AlphaFoldDB" id="A0A0W8H4F4"/>
<evidence type="ECO:0000256" key="1">
    <source>
        <dbReference type="ARBA" id="ARBA00011028"/>
    </source>
</evidence>
<gene>
    <name evidence="8" type="ORF">DI542_07720</name>
    <name evidence="7" type="ORF">N5J46_12460</name>
</gene>
<dbReference type="PANTHER" id="PTHR42953">
    <property type="entry name" value="HIGH-AFFINITY ZINC UPTAKE SYSTEM PROTEIN ZNUA-RELATED"/>
    <property type="match status" value="1"/>
</dbReference>
<dbReference type="Proteomes" id="UP001162261">
    <property type="component" value="Unassembled WGS sequence"/>
</dbReference>
<dbReference type="PANTHER" id="PTHR42953:SF3">
    <property type="entry name" value="HIGH-AFFINITY ZINC UPTAKE SYSTEM PROTEIN ZNUA"/>
    <property type="match status" value="1"/>
</dbReference>
<name>A0A0W8H4F4_ACIJO</name>
<comment type="similarity">
    <text evidence="1">Belongs to the bacterial solute-binding protein 9 family.</text>
</comment>
<dbReference type="Gene3D" id="3.40.50.1980">
    <property type="entry name" value="Nitrogenase molybdenum iron protein domain"/>
    <property type="match status" value="2"/>
</dbReference>
<feature type="chain" id="PRO_5042680726" description="High-affinity zinc uptake system protein ZnuA" evidence="6">
    <location>
        <begin position="20"/>
        <end position="279"/>
    </location>
</feature>
<evidence type="ECO:0000313" key="8">
    <source>
        <dbReference type="EMBL" id="PZQ90926.1"/>
    </source>
</evidence>
<evidence type="ECO:0000256" key="3">
    <source>
        <dbReference type="ARBA" id="ARBA00022448"/>
    </source>
</evidence>
<comment type="caution">
    <text evidence="8">The sequence shown here is derived from an EMBL/GenBank/DDBJ whole genome shotgun (WGS) entry which is preliminary data.</text>
</comment>
<dbReference type="GO" id="GO:0006829">
    <property type="term" value="P:zinc ion transport"/>
    <property type="evidence" value="ECO:0007669"/>
    <property type="project" value="UniProtKB-KW"/>
</dbReference>
<feature type="signal peptide" evidence="6">
    <location>
        <begin position="1"/>
        <end position="19"/>
    </location>
</feature>
<evidence type="ECO:0000256" key="2">
    <source>
        <dbReference type="ARBA" id="ARBA00015915"/>
    </source>
</evidence>
<reference evidence="7" key="2">
    <citation type="submission" date="2022-09" db="EMBL/GenBank/DDBJ databases">
        <title>Intensive care unit water sources are persistently colonized with multi-drug resistant bacteria and are the site of extensive horizontal gene transfer of antibiotic resistance genes.</title>
        <authorList>
            <person name="Diorio-Toth L."/>
        </authorList>
    </citation>
    <scope>NUCLEOTIDE SEQUENCE</scope>
    <source>
        <strain evidence="7">GD03649</strain>
    </source>
</reference>
<dbReference type="SUPFAM" id="SSF53807">
    <property type="entry name" value="Helical backbone' metal receptor"/>
    <property type="match status" value="1"/>
</dbReference>
<evidence type="ECO:0000256" key="6">
    <source>
        <dbReference type="SAM" id="SignalP"/>
    </source>
</evidence>
<evidence type="ECO:0000313" key="9">
    <source>
        <dbReference type="Proteomes" id="UP000249282"/>
    </source>
</evidence>
<dbReference type="Proteomes" id="UP000249282">
    <property type="component" value="Unassembled WGS sequence"/>
</dbReference>
<keyword evidence="4 6" id="KW-0732">Signal</keyword>
<evidence type="ECO:0000256" key="4">
    <source>
        <dbReference type="ARBA" id="ARBA00022729"/>
    </source>
</evidence>
<proteinExistence type="inferred from homology"/>
<reference evidence="8 9" key="1">
    <citation type="submission" date="2017-11" db="EMBL/GenBank/DDBJ databases">
        <title>Infants hospitalized years apart are colonized by the same room-sourced microbial strains.</title>
        <authorList>
            <person name="Brooks B."/>
            <person name="Olm M.R."/>
            <person name="Firek B.A."/>
            <person name="Baker R."/>
            <person name="Thomas B.C."/>
            <person name="Morowitz M.J."/>
            <person name="Banfield J.F."/>
        </authorList>
    </citation>
    <scope>NUCLEOTIDE SEQUENCE [LARGE SCALE GENOMIC DNA]</scope>
    <source>
        <strain evidence="8">S2_003_000_R3_20</strain>
    </source>
</reference>
<dbReference type="RefSeq" id="WP_058868678.1">
    <property type="nucleotide sequence ID" value="NZ_CANLDV010000033.1"/>
</dbReference>
<accession>A0A0W8H4F4</accession>
<evidence type="ECO:0000313" key="7">
    <source>
        <dbReference type="EMBL" id="MDH2173217.1"/>
    </source>
</evidence>
<dbReference type="InterPro" id="IPR006127">
    <property type="entry name" value="ZnuA-like"/>
</dbReference>
<keyword evidence="5" id="KW-0406">Ion transport</keyword>
<keyword evidence="5" id="KW-0864">Zinc transport</keyword>
<dbReference type="Pfam" id="PF01297">
    <property type="entry name" value="ZnuA"/>
    <property type="match status" value="1"/>
</dbReference>
<organism evidence="8 9">
    <name type="scientific">Acinetobacter johnsonii</name>
    <dbReference type="NCBI Taxonomy" id="40214"/>
    <lineage>
        <taxon>Bacteria</taxon>
        <taxon>Pseudomonadati</taxon>
        <taxon>Pseudomonadota</taxon>
        <taxon>Gammaproteobacteria</taxon>
        <taxon>Moraxellales</taxon>
        <taxon>Moraxellaceae</taxon>
        <taxon>Acinetobacter</taxon>
    </lineage>
</organism>
<dbReference type="GO" id="GO:0046872">
    <property type="term" value="F:metal ion binding"/>
    <property type="evidence" value="ECO:0007669"/>
    <property type="project" value="InterPro"/>
</dbReference>
<sequence length="279" mass="31445">MSRFLAFFAFALFSSVAWTQDLVVSTQPIYLIAQEVTKGIEKPTLLLADQSGHDVSLTPMHRKIIQDAGLVIWLGRAHEAPLDKLLTPNDKAVSILDSGIINALPLRNTRGDALKNTIDTHVWLDPNNAVRIGFFIAGLRSQQMPEYKERYWNNARIFAQKMLQASAIYSQSTQARSYWSFHDAYQYLERPLNLRFAGALTDDPHIAPTVAQIKYLNDSRPYSKMCLLAEVHASQAQYQKLNPLVFQAVDESMTGAGDFVSAWKQLADHVHKCVLNARK</sequence>
<dbReference type="InterPro" id="IPR050492">
    <property type="entry name" value="Bact_metal-bind_prot9"/>
</dbReference>